<accession>A0ACC0WZ08</accession>
<protein>
    <submittedName>
        <fullName evidence="1">Uncharacterized protein</fullName>
    </submittedName>
</protein>
<comment type="caution">
    <text evidence="1">The sequence shown here is derived from an EMBL/GenBank/DDBJ whole genome shotgun (WGS) entry which is preliminary data.</text>
</comment>
<proteinExistence type="predicted"/>
<evidence type="ECO:0000313" key="1">
    <source>
        <dbReference type="EMBL" id="KAI9923299.1"/>
    </source>
</evidence>
<sequence length="192" mass="21680">MFFSAATLTLKNVVGSMCPTQRLWWNFPNEPNEANEPKGPKWADEVFTALSDVVFTDDELTESCSSGTYSSDEDAGYSSDEDAGYSSDFDVSVERTLLFVSYESERWFWSPPNSTRIESFGAKYETVSQCTIASGVDRDTYRRSTIYAMPSVDVRTDRVIDSWVDRYGSSKEDVSYVCHCTSDYGGFYIPQL</sequence>
<reference evidence="1 2" key="1">
    <citation type="journal article" date="2022" name="bioRxiv">
        <title>The genome of the oomycete Peronosclerospora sorghi, a cosmopolitan pathogen of maize and sorghum, is inflated with dispersed pseudogenes.</title>
        <authorList>
            <person name="Fletcher K."/>
            <person name="Martin F."/>
            <person name="Isakeit T."/>
            <person name="Cavanaugh K."/>
            <person name="Magill C."/>
            <person name="Michelmore R."/>
        </authorList>
    </citation>
    <scope>NUCLEOTIDE SEQUENCE [LARGE SCALE GENOMIC DNA]</scope>
    <source>
        <strain evidence="1">P6</strain>
    </source>
</reference>
<dbReference type="Proteomes" id="UP001163321">
    <property type="component" value="Chromosome 1"/>
</dbReference>
<organism evidence="1 2">
    <name type="scientific">Peronosclerospora sorghi</name>
    <dbReference type="NCBI Taxonomy" id="230839"/>
    <lineage>
        <taxon>Eukaryota</taxon>
        <taxon>Sar</taxon>
        <taxon>Stramenopiles</taxon>
        <taxon>Oomycota</taxon>
        <taxon>Peronosporomycetes</taxon>
        <taxon>Peronosporales</taxon>
        <taxon>Peronosporaceae</taxon>
        <taxon>Peronosclerospora</taxon>
    </lineage>
</organism>
<keyword evidence="2" id="KW-1185">Reference proteome</keyword>
<evidence type="ECO:0000313" key="2">
    <source>
        <dbReference type="Proteomes" id="UP001163321"/>
    </source>
</evidence>
<dbReference type="EMBL" id="CM047580">
    <property type="protein sequence ID" value="KAI9923299.1"/>
    <property type="molecule type" value="Genomic_DNA"/>
</dbReference>
<name>A0ACC0WZ08_9STRA</name>
<gene>
    <name evidence="1" type="ORF">PsorP6_001612</name>
</gene>